<reference evidence="2" key="2">
    <citation type="submission" date="2023-05" db="EMBL/GenBank/DDBJ databases">
        <authorList>
            <consortium name="Lawrence Berkeley National Laboratory"/>
            <person name="Steindorff A."/>
            <person name="Hensen N."/>
            <person name="Bonometti L."/>
            <person name="Westerberg I."/>
            <person name="Brannstrom I.O."/>
            <person name="Guillou S."/>
            <person name="Cros-Aarteil S."/>
            <person name="Calhoun S."/>
            <person name="Haridas S."/>
            <person name="Kuo A."/>
            <person name="Mondo S."/>
            <person name="Pangilinan J."/>
            <person name="Riley R."/>
            <person name="Labutti K."/>
            <person name="Andreopoulos B."/>
            <person name="Lipzen A."/>
            <person name="Chen C."/>
            <person name="Yanf M."/>
            <person name="Daum C."/>
            <person name="Ng V."/>
            <person name="Clum A."/>
            <person name="Ohm R."/>
            <person name="Martin F."/>
            <person name="Silar P."/>
            <person name="Natvig D."/>
            <person name="Lalanne C."/>
            <person name="Gautier V."/>
            <person name="Ament-Velasquez S.L."/>
            <person name="Kruys A."/>
            <person name="Hutchinson M.I."/>
            <person name="Powell A.J."/>
            <person name="Barry K."/>
            <person name="Miller A.N."/>
            <person name="Grigoriev I.V."/>
            <person name="Debuchy R."/>
            <person name="Gladieux P."/>
            <person name="Thoren M.H."/>
            <person name="Johannesson H."/>
        </authorList>
    </citation>
    <scope>NUCLEOTIDE SEQUENCE</scope>
    <source>
        <strain evidence="2">CBS 123565</strain>
    </source>
</reference>
<sequence length="1090" mass="119407">MAIFTGGKSKAINSPRHLTLRHARRKTTLSRIARGLVSADEDDQPVLRPGEEKLNSFWAPGLEAGPRHVVLATQTIKAPGNPDLVLTSEQDFYVDAPQFSLPEGSVYSVFPPPGYPEDANILPHVVLSDPHLPWERRGSPEDDCRGDGRNRVPWLVLFTFAQDELRLAPDSLGGTAVKQTPTLAVTMTVGDMWNLGASARVATPITEELGPERIRDAKGDFILIKPDLFKSMFSTFGDDNRRAVASTPETTKYKYLAHVRNINTTGMAEAGKEDVGIFSVVVGSRSGPLGNTSPVLVSVHLVSIEGVEEMTGWPDDKKFVALCSLHSWNYTVNPPGTRNVHDAFVNLGETLNLLRAPDSIIEPLLQAPDKLTRRLARRLQDGYSLVKYRVQTGEQTVALYRGPFTPTAVAPLGAGSRLDREVGRKCSNSGQDLQILDREVGIMDVSYSAAWQIGRILALGDQGFAAALVRHRATIQHGAMKESKIHLVRGTGGPSSFRTRTDILADIRDTVGHLDNIHLGDGRSGFAPGPARTRWHRPRLAGQKQYPSLGFNAPNIKSRYHLHATAVARKLALAKDGTVYNETNDPVSTDWMHILAWVMDRMFLSGVPAHYLISDPSHLPHESLRFFCIDPNWVDALIDGALSLGNHMGEDRDRAAIKEAINAYIHHTPADQTHAPQIPTYGFYLRSDLVTMFPDLKVTTMPEPPKGVMPDQAPLLRHEIVADGVMIGLLDRLPDAAEGSDFGGLCFTQPPHQQRFAVGYSLAQDRIGIDIRRQYTVAAGPQDGRNWFVWNTDPSSPTDDLRVIRLPFYAEEQTRVLMDRMDKRYFDDDTPNSALLAMQLNDAFYRLVISATDHKTASLFARIRDQTHAPRGLGLMGPSYVRKSSVDEKEDQDSEGEGEGEGEGGAAAEPALDACSPARYQRHESYRPLPHVLSANLGPHVRAIPAYEPSHPDMRPPTNINPPGRGAMPHMQATAAIPRAGAGTDPAGPPVFDCRVYTAGYSAVQTSADPLPQDIVFSVQVSNTAVSDYQLIEFQLVVPLGQADDANSHRLFPLYDGPGPRMLSNLRFNVLAMLGVEPTVANGTTVANIG</sequence>
<evidence type="ECO:0000313" key="2">
    <source>
        <dbReference type="EMBL" id="KAK4136042.1"/>
    </source>
</evidence>
<organism evidence="2 3">
    <name type="scientific">Trichocladium antarcticum</name>
    <dbReference type="NCBI Taxonomy" id="1450529"/>
    <lineage>
        <taxon>Eukaryota</taxon>
        <taxon>Fungi</taxon>
        <taxon>Dikarya</taxon>
        <taxon>Ascomycota</taxon>
        <taxon>Pezizomycotina</taxon>
        <taxon>Sordariomycetes</taxon>
        <taxon>Sordariomycetidae</taxon>
        <taxon>Sordariales</taxon>
        <taxon>Chaetomiaceae</taxon>
        <taxon>Trichocladium</taxon>
    </lineage>
</organism>
<dbReference type="EMBL" id="MU853404">
    <property type="protein sequence ID" value="KAK4136042.1"/>
    <property type="molecule type" value="Genomic_DNA"/>
</dbReference>
<name>A0AAN6ZF38_9PEZI</name>
<dbReference type="AlphaFoldDB" id="A0AAN6ZF38"/>
<evidence type="ECO:0000256" key="1">
    <source>
        <dbReference type="SAM" id="MobiDB-lite"/>
    </source>
</evidence>
<feature type="region of interest" description="Disordered" evidence="1">
    <location>
        <begin position="871"/>
        <end position="909"/>
    </location>
</feature>
<dbReference type="Proteomes" id="UP001304895">
    <property type="component" value="Unassembled WGS sequence"/>
</dbReference>
<evidence type="ECO:0000313" key="3">
    <source>
        <dbReference type="Proteomes" id="UP001304895"/>
    </source>
</evidence>
<reference evidence="2" key="1">
    <citation type="journal article" date="2023" name="Mol. Phylogenet. Evol.">
        <title>Genome-scale phylogeny and comparative genomics of the fungal order Sordariales.</title>
        <authorList>
            <person name="Hensen N."/>
            <person name="Bonometti L."/>
            <person name="Westerberg I."/>
            <person name="Brannstrom I.O."/>
            <person name="Guillou S."/>
            <person name="Cros-Aarteil S."/>
            <person name="Calhoun S."/>
            <person name="Haridas S."/>
            <person name="Kuo A."/>
            <person name="Mondo S."/>
            <person name="Pangilinan J."/>
            <person name="Riley R."/>
            <person name="LaButti K."/>
            <person name="Andreopoulos B."/>
            <person name="Lipzen A."/>
            <person name="Chen C."/>
            <person name="Yan M."/>
            <person name="Daum C."/>
            <person name="Ng V."/>
            <person name="Clum A."/>
            <person name="Steindorff A."/>
            <person name="Ohm R.A."/>
            <person name="Martin F."/>
            <person name="Silar P."/>
            <person name="Natvig D.O."/>
            <person name="Lalanne C."/>
            <person name="Gautier V."/>
            <person name="Ament-Velasquez S.L."/>
            <person name="Kruys A."/>
            <person name="Hutchinson M.I."/>
            <person name="Powell A.J."/>
            <person name="Barry K."/>
            <person name="Miller A.N."/>
            <person name="Grigoriev I.V."/>
            <person name="Debuchy R."/>
            <person name="Gladieux P."/>
            <person name="Hiltunen Thoren M."/>
            <person name="Johannesson H."/>
        </authorList>
    </citation>
    <scope>NUCLEOTIDE SEQUENCE</scope>
    <source>
        <strain evidence="2">CBS 123565</strain>
    </source>
</reference>
<protein>
    <submittedName>
        <fullName evidence="2">Uncharacterized protein</fullName>
    </submittedName>
</protein>
<proteinExistence type="predicted"/>
<comment type="caution">
    <text evidence="2">The sequence shown here is derived from an EMBL/GenBank/DDBJ whole genome shotgun (WGS) entry which is preliminary data.</text>
</comment>
<keyword evidence="3" id="KW-1185">Reference proteome</keyword>
<feature type="compositionally biased region" description="Acidic residues" evidence="1">
    <location>
        <begin position="888"/>
        <end position="902"/>
    </location>
</feature>
<accession>A0AAN6ZF38</accession>
<gene>
    <name evidence="2" type="ORF">BT67DRAFT_417956</name>
</gene>